<dbReference type="InterPro" id="IPR020807">
    <property type="entry name" value="PKS_DH"/>
</dbReference>
<name>A0ABW2KAC7_9ACTN</name>
<dbReference type="EC" id="2.3.1.-" evidence="9"/>
<dbReference type="Pfam" id="PF00109">
    <property type="entry name" value="ketoacyl-synt"/>
    <property type="match status" value="1"/>
</dbReference>
<dbReference type="PROSITE" id="PS00606">
    <property type="entry name" value="KS3_1"/>
    <property type="match status" value="1"/>
</dbReference>
<feature type="domain" description="PKS/mFAS DH" evidence="8">
    <location>
        <begin position="945"/>
        <end position="1230"/>
    </location>
</feature>
<dbReference type="InterPro" id="IPR016039">
    <property type="entry name" value="Thiolase-like"/>
</dbReference>
<gene>
    <name evidence="9" type="ORF">ACFQRF_04340</name>
</gene>
<dbReference type="Pfam" id="PF00550">
    <property type="entry name" value="PP-binding"/>
    <property type="match status" value="1"/>
</dbReference>
<dbReference type="CDD" id="cd08956">
    <property type="entry name" value="KR_3_FAS_SDR_x"/>
    <property type="match status" value="1"/>
</dbReference>
<dbReference type="InterPro" id="IPR013968">
    <property type="entry name" value="PKS_KR"/>
</dbReference>
<dbReference type="InterPro" id="IPR006162">
    <property type="entry name" value="Ppantetheine_attach_site"/>
</dbReference>
<dbReference type="InterPro" id="IPR049551">
    <property type="entry name" value="PKS_DH_C"/>
</dbReference>
<dbReference type="PROSITE" id="PS52004">
    <property type="entry name" value="KS3_2"/>
    <property type="match status" value="1"/>
</dbReference>
<dbReference type="InterPro" id="IPR036736">
    <property type="entry name" value="ACP-like_sf"/>
</dbReference>
<keyword evidence="10" id="KW-1185">Reference proteome</keyword>
<dbReference type="InterPro" id="IPR049552">
    <property type="entry name" value="PKS_DH_N"/>
</dbReference>
<dbReference type="GO" id="GO:0016874">
    <property type="term" value="F:ligase activity"/>
    <property type="evidence" value="ECO:0007669"/>
    <property type="project" value="UniProtKB-KW"/>
</dbReference>
<keyword evidence="4 9" id="KW-0012">Acyltransferase</keyword>
<dbReference type="SMART" id="SM00827">
    <property type="entry name" value="PKS_AT"/>
    <property type="match status" value="1"/>
</dbReference>
<dbReference type="GO" id="GO:0016746">
    <property type="term" value="F:acyltransferase activity"/>
    <property type="evidence" value="ECO:0007669"/>
    <property type="project" value="UniProtKB-KW"/>
</dbReference>
<dbReference type="InterPro" id="IPR032821">
    <property type="entry name" value="PKS_assoc"/>
</dbReference>
<evidence type="ECO:0000256" key="3">
    <source>
        <dbReference type="ARBA" id="ARBA00022679"/>
    </source>
</evidence>
<dbReference type="SMART" id="SM00826">
    <property type="entry name" value="PKS_DH"/>
    <property type="match status" value="1"/>
</dbReference>
<dbReference type="SMART" id="SM00825">
    <property type="entry name" value="PKS_KS"/>
    <property type="match status" value="1"/>
</dbReference>
<dbReference type="InterPro" id="IPR016036">
    <property type="entry name" value="Malonyl_transacylase_ACP-bd"/>
</dbReference>
<dbReference type="PANTHER" id="PTHR43775:SF51">
    <property type="entry name" value="INACTIVE PHENOLPHTHIOCEROL SYNTHESIS POLYKETIDE SYNTHASE TYPE I PKS1-RELATED"/>
    <property type="match status" value="1"/>
</dbReference>
<evidence type="ECO:0000256" key="1">
    <source>
        <dbReference type="ARBA" id="ARBA00022450"/>
    </source>
</evidence>
<comment type="caution">
    <text evidence="9">The sequence shown here is derived from an EMBL/GenBank/DDBJ whole genome shotgun (WGS) entry which is preliminary data.</text>
</comment>
<feature type="region of interest" description="C-terminal hotdog fold" evidence="5">
    <location>
        <begin position="1082"/>
        <end position="1230"/>
    </location>
</feature>
<dbReference type="SUPFAM" id="SSF55048">
    <property type="entry name" value="Probable ACP-binding domain of malonyl-CoA ACP transacylase"/>
    <property type="match status" value="1"/>
</dbReference>
<dbReference type="Proteomes" id="UP001596540">
    <property type="component" value="Unassembled WGS sequence"/>
</dbReference>
<dbReference type="InterPro" id="IPR049900">
    <property type="entry name" value="PKS_mFAS_DH"/>
</dbReference>
<dbReference type="InterPro" id="IPR020806">
    <property type="entry name" value="PKS_PP-bd"/>
</dbReference>
<dbReference type="InterPro" id="IPR018201">
    <property type="entry name" value="Ketoacyl_synth_AS"/>
</dbReference>
<dbReference type="SUPFAM" id="SSF52151">
    <property type="entry name" value="FabD/lysophospholipase-like"/>
    <property type="match status" value="1"/>
</dbReference>
<dbReference type="InterPro" id="IPR014030">
    <property type="entry name" value="Ketoacyl_synth_N"/>
</dbReference>
<dbReference type="SUPFAM" id="SSF51735">
    <property type="entry name" value="NAD(P)-binding Rossmann-fold domains"/>
    <property type="match status" value="2"/>
</dbReference>
<dbReference type="Pfam" id="PF00698">
    <property type="entry name" value="Acyl_transf_1"/>
    <property type="match status" value="1"/>
</dbReference>
<dbReference type="Pfam" id="PF22953">
    <property type="entry name" value="SpnB_Rossmann"/>
    <property type="match status" value="1"/>
</dbReference>
<dbReference type="InterPro" id="IPR001227">
    <property type="entry name" value="Ac_transferase_dom_sf"/>
</dbReference>
<evidence type="ECO:0000313" key="10">
    <source>
        <dbReference type="Proteomes" id="UP001596540"/>
    </source>
</evidence>
<dbReference type="InterPro" id="IPR055123">
    <property type="entry name" value="SpnB-like_Rossmann"/>
</dbReference>
<evidence type="ECO:0000259" key="6">
    <source>
        <dbReference type="PROSITE" id="PS50075"/>
    </source>
</evidence>
<dbReference type="InterPro" id="IPR020841">
    <property type="entry name" value="PKS_Beta-ketoAc_synthase_dom"/>
</dbReference>
<dbReference type="Gene3D" id="1.10.1200.10">
    <property type="entry name" value="ACP-like"/>
    <property type="match status" value="1"/>
</dbReference>
<dbReference type="Gene3D" id="3.40.47.10">
    <property type="match status" value="1"/>
</dbReference>
<dbReference type="SUPFAM" id="SSF53901">
    <property type="entry name" value="Thiolase-like"/>
    <property type="match status" value="1"/>
</dbReference>
<evidence type="ECO:0000259" key="7">
    <source>
        <dbReference type="PROSITE" id="PS52004"/>
    </source>
</evidence>
<dbReference type="SMART" id="SM00822">
    <property type="entry name" value="PKS_KR"/>
    <property type="match status" value="1"/>
</dbReference>
<evidence type="ECO:0000256" key="2">
    <source>
        <dbReference type="ARBA" id="ARBA00022553"/>
    </source>
</evidence>
<keyword evidence="2" id="KW-0597">Phosphoprotein</keyword>
<dbReference type="Pfam" id="PF14765">
    <property type="entry name" value="PS-DH"/>
    <property type="match status" value="1"/>
</dbReference>
<dbReference type="PROSITE" id="PS00012">
    <property type="entry name" value="PHOSPHOPANTETHEINE"/>
    <property type="match status" value="1"/>
</dbReference>
<proteinExistence type="predicted"/>
<organism evidence="9 10">
    <name type="scientific">Marinactinospora rubrisoli</name>
    <dbReference type="NCBI Taxonomy" id="2715399"/>
    <lineage>
        <taxon>Bacteria</taxon>
        <taxon>Bacillati</taxon>
        <taxon>Actinomycetota</taxon>
        <taxon>Actinomycetes</taxon>
        <taxon>Streptosporangiales</taxon>
        <taxon>Nocardiopsidaceae</taxon>
        <taxon>Marinactinospora</taxon>
    </lineage>
</organism>
<dbReference type="CDD" id="cd00833">
    <property type="entry name" value="PKS"/>
    <property type="match status" value="1"/>
</dbReference>
<dbReference type="InterPro" id="IPR057326">
    <property type="entry name" value="KR_dom"/>
</dbReference>
<protein>
    <submittedName>
        <fullName evidence="9">Type I polyketide synthase</fullName>
        <ecNumber evidence="9">2.3.1.-</ecNumber>
        <ecNumber evidence="9">6.4.-.-</ecNumber>
    </submittedName>
</protein>
<evidence type="ECO:0000256" key="4">
    <source>
        <dbReference type="ARBA" id="ARBA00023315"/>
    </source>
</evidence>
<dbReference type="InterPro" id="IPR050091">
    <property type="entry name" value="PKS_NRPS_Biosynth_Enz"/>
</dbReference>
<dbReference type="Pfam" id="PF16197">
    <property type="entry name" value="KAsynt_C_assoc"/>
    <property type="match status" value="1"/>
</dbReference>
<evidence type="ECO:0000259" key="8">
    <source>
        <dbReference type="PROSITE" id="PS52019"/>
    </source>
</evidence>
<dbReference type="InterPro" id="IPR036291">
    <property type="entry name" value="NAD(P)-bd_dom_sf"/>
</dbReference>
<dbReference type="EC" id="6.4.-.-" evidence="9"/>
<reference evidence="10" key="1">
    <citation type="journal article" date="2019" name="Int. J. Syst. Evol. Microbiol.">
        <title>The Global Catalogue of Microorganisms (GCM) 10K type strain sequencing project: providing services to taxonomists for standard genome sequencing and annotation.</title>
        <authorList>
            <consortium name="The Broad Institute Genomics Platform"/>
            <consortium name="The Broad Institute Genome Sequencing Center for Infectious Disease"/>
            <person name="Wu L."/>
            <person name="Ma J."/>
        </authorList>
    </citation>
    <scope>NUCLEOTIDE SEQUENCE [LARGE SCALE GENOMIC DNA]</scope>
    <source>
        <strain evidence="10">CGMCC 4.7382</strain>
    </source>
</reference>
<feature type="region of interest" description="N-terminal hotdog fold" evidence="5">
    <location>
        <begin position="945"/>
        <end position="1070"/>
    </location>
</feature>
<dbReference type="RefSeq" id="WP_379869052.1">
    <property type="nucleotide sequence ID" value="NZ_JBHTBH010000002.1"/>
</dbReference>
<dbReference type="InterPro" id="IPR014031">
    <property type="entry name" value="Ketoacyl_synth_C"/>
</dbReference>
<evidence type="ECO:0000313" key="9">
    <source>
        <dbReference type="EMBL" id="MFC7326962.1"/>
    </source>
</evidence>
<dbReference type="Gene3D" id="3.40.366.10">
    <property type="entry name" value="Malonyl-Coenzyme A Acyl Carrier Protein, domain 2"/>
    <property type="match status" value="1"/>
</dbReference>
<feature type="domain" description="Carrier" evidence="6">
    <location>
        <begin position="1729"/>
        <end position="1804"/>
    </location>
</feature>
<dbReference type="Pfam" id="PF02801">
    <property type="entry name" value="Ketoacyl-synt_C"/>
    <property type="match status" value="1"/>
</dbReference>
<feature type="active site" description="Proton donor; for dehydratase activity" evidence="5">
    <location>
        <position position="1146"/>
    </location>
</feature>
<dbReference type="EMBL" id="JBHTBH010000002">
    <property type="protein sequence ID" value="MFC7326962.1"/>
    <property type="molecule type" value="Genomic_DNA"/>
</dbReference>
<accession>A0ABW2KAC7</accession>
<dbReference type="PROSITE" id="PS52019">
    <property type="entry name" value="PKS_MFAS_DH"/>
    <property type="match status" value="1"/>
</dbReference>
<keyword evidence="3 9" id="KW-0808">Transferase</keyword>
<dbReference type="SUPFAM" id="SSF47336">
    <property type="entry name" value="ACP-like"/>
    <property type="match status" value="1"/>
</dbReference>
<feature type="active site" description="Proton acceptor; for dehydratase activity" evidence="5">
    <location>
        <position position="977"/>
    </location>
</feature>
<dbReference type="Gene3D" id="3.30.70.3290">
    <property type="match status" value="1"/>
</dbReference>
<dbReference type="Pfam" id="PF08659">
    <property type="entry name" value="KR"/>
    <property type="match status" value="1"/>
</dbReference>
<dbReference type="InterPro" id="IPR009081">
    <property type="entry name" value="PP-bd_ACP"/>
</dbReference>
<dbReference type="SMART" id="SM01294">
    <property type="entry name" value="PKS_PP_betabranch"/>
    <property type="match status" value="1"/>
</dbReference>
<dbReference type="PANTHER" id="PTHR43775">
    <property type="entry name" value="FATTY ACID SYNTHASE"/>
    <property type="match status" value="1"/>
</dbReference>
<keyword evidence="1" id="KW-0596">Phosphopantetheine</keyword>
<dbReference type="InterPro" id="IPR014043">
    <property type="entry name" value="Acyl_transferase_dom"/>
</dbReference>
<dbReference type="PROSITE" id="PS50075">
    <property type="entry name" value="CARRIER"/>
    <property type="match status" value="1"/>
</dbReference>
<dbReference type="Pfam" id="PF21089">
    <property type="entry name" value="PKS_DH_N"/>
    <property type="match status" value="1"/>
</dbReference>
<feature type="domain" description="Ketosynthase family 3 (KS3)" evidence="7">
    <location>
        <begin position="35"/>
        <end position="461"/>
    </location>
</feature>
<dbReference type="SMART" id="SM00823">
    <property type="entry name" value="PKS_PP"/>
    <property type="match status" value="1"/>
</dbReference>
<dbReference type="Gene3D" id="3.10.129.110">
    <property type="entry name" value="Polyketide synthase dehydratase"/>
    <property type="match status" value="1"/>
</dbReference>
<dbReference type="InterPro" id="IPR042104">
    <property type="entry name" value="PKS_dehydratase_sf"/>
</dbReference>
<dbReference type="InterPro" id="IPR016035">
    <property type="entry name" value="Acyl_Trfase/lysoPLipase"/>
</dbReference>
<keyword evidence="9" id="KW-0436">Ligase</keyword>
<dbReference type="Gene3D" id="3.40.50.720">
    <property type="entry name" value="NAD(P)-binding Rossmann-like Domain"/>
    <property type="match status" value="1"/>
</dbReference>
<sequence length="1896" mass="194339">MSHTPPEELVTALRDALKEIGRLRREGREAAERLREPVAVVGMACRFPGGVRSPEELWELVAEGRDAIGAWPADRGWDRAALYHPDPDHPGTSYVREGGFLYDLAGFDAGFFGISPREALAMDPQQRLLLEVAWEAAEHAGVDPAALRGTRTGVFVGTNGQDYPALLADPPEELEGHVGTGGAASVASGRIAYVLGLEGPALTVDTACSSSLVALHLAAQALRRGECTMALAGGVSVMATPAGFVGFSRQRGLAPDGRCKPFAAAADGTAWGEGVGLLLVERLSDAERNGHRVLAVLRGSAVNQDGASSGLTAPSGPAQQRVIREALRSAGLTPAEVDAVEAHGTGTTLGDPIEAQALLATYGRDRPAGRPLYLGSVKSNIGHSQAAAGVAGVIKMVQAMRHGELPRTLHVDAPSPHVDWSAGAVELLAEPTAWPETGRPRRAGVSSFGVSGTNAHVILEQPPAPPKATSAPSATPARPVAWPVSGRGAAALRAQAARLLGHVERRPPGAAAVREAVPGPAELGRALATSRAALSHRAVVVGRDREELLAGLRALADGADAPNLVCGTAGAPGDPVFVFPGQGAQWVGMGAELLDAVPVFADRIAECAAALEPFTGWGLVDVLRGAEGAPGFDRVDVVQPATWAVMVALAEVWRSYGVEPAAVVGHSQGEIAAACVAGALSLADAARVVALRSRAIRALAGRGGMVSVALAEPEARDRITGRDGLAVAAVNGPSSVVVSGEPAALDGLLTACERDGVRARRIPVDYASHSAQVEELRGELLDVLAPIRPRAADVPLYSTVDGRWLDTTTMDAGYWYRNLRGTVGFEPAVRALLDDGHRGFVEVSPHPVLTTSVQDTIEHSGLGADDVPVLGTLRRDDGGRVRLVTALAEAHVAGLALDWAAVLPGAAGEHVELPTYAFQHRRYWPDTAAIRSGDVAAAGLAAVRHPMLGAALTAAEEDGVVLTGRIGLGSHPWLADHAVAGTVLLPGSAFVELALRAGDEAGCPHLEELTLQAPLTLGGDAAVHLRVAVGPPDETGRRPVGVHARPADAPAGAPWTRHAAGFLTADAPEPAFAPAAWPPAGATEVPVADVYARFADTGIDYGPAFRGLRRAWLRGDEVFAEVALPESASPGAPGAHGFHLHPALLDAALHGMGLGSVLRGADGAAGEQRGRLAFAWTGVSRHATGVRAVRVRLAPAGPDAVAVELADPAGAPVASVKALAVRPVAAERLAARPVHHDSLFRIAWTAPPGPPAAPGSAPARWAVLGGDPAGLGDALRGAGIAVEQAAGLADLAAGSAPPQVVAVPCPVAAGTGVADSGHAARTAIGGVLELLRAWTADDRFPDARLVLVTRGAVDTGADADRTASADPATLPWAAVWGLVRSAQSEHPDRFVLADIDGHPDSVPALAAALAAREPQLAVRAGTVTVPRLVRAVPPEPAGTPPPGPAPDPEGTVLVTGASGGLGGSLARHLVAAHGVRHLLLVSRRGASAPGMAELAAELSGLGASVTVASCDIADRAALAELLAAVPSEHPITGVVHTAGVVDDGVIGSLTPEQVDRVLRPKVDGAVNLHELTRDRPPAMFALFSSAATTFGGPGQGNYAAANAFLDALARHRRVQGLAAVSLAWGLWDEERGMGGRLDATDRARMARAGTVAFPVADGLALFDAAHRMAEPVLVPARLDLAALRRQADTLPTVFRDLIGPPPHRAPHAEGTGAPMADRLAGLSEAERDRVLLDLVRGTAAAVLGHDGADAVEPGRAFLELGFDSLTAVELRNRLARATGTRLRATLVFDFPTPAALAAHLAAELAPAPATPDAAVLAGLNRLAALLPAVAADDAARERVAARLRDLLRGCTADEGAEGAGADLDAASDEELFALVDHGIGAPDAADHPLHPTSSGS</sequence>
<evidence type="ECO:0000256" key="5">
    <source>
        <dbReference type="PROSITE-ProRule" id="PRU01363"/>
    </source>
</evidence>